<dbReference type="InterPro" id="IPR050473">
    <property type="entry name" value="A2M/Complement_sys"/>
</dbReference>
<evidence type="ECO:0000313" key="11">
    <source>
        <dbReference type="Proteomes" id="UP000694865"/>
    </source>
</evidence>
<dbReference type="Gene3D" id="2.20.130.20">
    <property type="match status" value="1"/>
</dbReference>
<evidence type="ECO:0000259" key="10">
    <source>
        <dbReference type="SMART" id="SM01360"/>
    </source>
</evidence>
<dbReference type="GeneID" id="100375357"/>
<dbReference type="RefSeq" id="XP_006813013.1">
    <property type="nucleotide sequence ID" value="XM_006812950.1"/>
</dbReference>
<keyword evidence="11" id="KW-1185">Reference proteome</keyword>
<dbReference type="InterPro" id="IPR047565">
    <property type="entry name" value="Alpha-macroglob_thiol-ester_cl"/>
</dbReference>
<dbReference type="Pfam" id="PF07678">
    <property type="entry name" value="TED_complement"/>
    <property type="match status" value="1"/>
</dbReference>
<feature type="chain" id="PRO_5046843696" evidence="8">
    <location>
        <begin position="26"/>
        <end position="1284"/>
    </location>
</feature>
<evidence type="ECO:0000256" key="6">
    <source>
        <dbReference type="ARBA" id="ARBA00023157"/>
    </source>
</evidence>
<dbReference type="InterPro" id="IPR008930">
    <property type="entry name" value="Terpenoid_cyclase/PrenylTrfase"/>
</dbReference>
<dbReference type="InterPro" id="IPR001599">
    <property type="entry name" value="Macroglobln_a2"/>
</dbReference>
<dbReference type="Gene3D" id="2.60.120.1540">
    <property type="match status" value="1"/>
</dbReference>
<keyword evidence="6" id="KW-1015">Disulfide bond</keyword>
<dbReference type="PANTHER" id="PTHR11412:SF136">
    <property type="entry name" value="CD109 ANTIGEN"/>
    <property type="match status" value="1"/>
</dbReference>
<evidence type="ECO:0000256" key="2">
    <source>
        <dbReference type="ARBA" id="ARBA00022690"/>
    </source>
</evidence>
<evidence type="ECO:0000259" key="9">
    <source>
        <dbReference type="SMART" id="SM01359"/>
    </source>
</evidence>
<keyword evidence="3 8" id="KW-0732">Signal</keyword>
<dbReference type="SMART" id="SM01419">
    <property type="entry name" value="Thiol-ester_cl"/>
    <property type="match status" value="1"/>
</dbReference>
<dbReference type="InterPro" id="IPR011626">
    <property type="entry name" value="Alpha-macroglobulin_TED"/>
</dbReference>
<evidence type="ECO:0000256" key="8">
    <source>
        <dbReference type="SAM" id="SignalP"/>
    </source>
</evidence>
<dbReference type="InterPro" id="IPR041813">
    <property type="entry name" value="A2M_TED"/>
</dbReference>
<dbReference type="InterPro" id="IPR019742">
    <property type="entry name" value="MacrogloblnA2_CS"/>
</dbReference>
<dbReference type="Gene3D" id="1.50.10.20">
    <property type="match status" value="1"/>
</dbReference>
<evidence type="ECO:0000256" key="7">
    <source>
        <dbReference type="ARBA" id="ARBA00023180"/>
    </source>
</evidence>
<feature type="signal peptide" evidence="8">
    <location>
        <begin position="1"/>
        <end position="25"/>
    </location>
</feature>
<dbReference type="InterPro" id="IPR002890">
    <property type="entry name" value="MG2"/>
</dbReference>
<comment type="similarity">
    <text evidence="1">Belongs to the protease inhibitor I39 (alpha-2-macroglobulin) family.</text>
</comment>
<dbReference type="SMART" id="SM01360">
    <property type="entry name" value="A2M"/>
    <property type="match status" value="1"/>
</dbReference>
<dbReference type="InterPro" id="IPR014756">
    <property type="entry name" value="Ig_E-set"/>
</dbReference>
<dbReference type="Proteomes" id="UP000694865">
    <property type="component" value="Unplaced"/>
</dbReference>
<evidence type="ECO:0000313" key="12">
    <source>
        <dbReference type="RefSeq" id="XP_006813013.1"/>
    </source>
</evidence>
<evidence type="ECO:0000256" key="1">
    <source>
        <dbReference type="ARBA" id="ARBA00010952"/>
    </source>
</evidence>
<feature type="domain" description="Alpha-2-macroglobulin" evidence="10">
    <location>
        <begin position="691"/>
        <end position="781"/>
    </location>
</feature>
<dbReference type="CDD" id="cd02897">
    <property type="entry name" value="A2M_2"/>
    <property type="match status" value="1"/>
</dbReference>
<keyword evidence="7" id="KW-0325">Glycoprotein</keyword>
<organism evidence="11 12">
    <name type="scientific">Saccoglossus kowalevskii</name>
    <name type="common">Acorn worm</name>
    <dbReference type="NCBI Taxonomy" id="10224"/>
    <lineage>
        <taxon>Eukaryota</taxon>
        <taxon>Metazoa</taxon>
        <taxon>Hemichordata</taxon>
        <taxon>Enteropneusta</taxon>
        <taxon>Harrimaniidae</taxon>
        <taxon>Saccoglossus</taxon>
    </lineage>
</organism>
<dbReference type="Pfam" id="PF00207">
    <property type="entry name" value="A2M"/>
    <property type="match status" value="1"/>
</dbReference>
<dbReference type="Gene3D" id="2.60.40.1940">
    <property type="match status" value="1"/>
</dbReference>
<reference evidence="12" key="1">
    <citation type="submission" date="2025-08" db="UniProtKB">
        <authorList>
            <consortium name="RefSeq"/>
        </authorList>
    </citation>
    <scope>IDENTIFICATION</scope>
    <source>
        <tissue evidence="12">Testes</tissue>
    </source>
</reference>
<accession>A0ABM0LZ22</accession>
<dbReference type="Pfam" id="PF17791">
    <property type="entry name" value="MG3"/>
    <property type="match status" value="1"/>
</dbReference>
<dbReference type="InterPro" id="IPR013783">
    <property type="entry name" value="Ig-like_fold"/>
</dbReference>
<gene>
    <name evidence="12" type="primary">LOC100375357</name>
</gene>
<name>A0ABM0LZ22_SACKO</name>
<dbReference type="Pfam" id="PF07703">
    <property type="entry name" value="A2M_BRD"/>
    <property type="match status" value="1"/>
</dbReference>
<dbReference type="Gene3D" id="2.60.40.1930">
    <property type="match status" value="2"/>
</dbReference>
<keyword evidence="2" id="KW-0646">Protease inhibitor</keyword>
<dbReference type="SMART" id="SM01359">
    <property type="entry name" value="A2M_N_2"/>
    <property type="match status" value="1"/>
</dbReference>
<dbReference type="PROSITE" id="PS00477">
    <property type="entry name" value="ALPHA_2_MACROGLOBULIN"/>
    <property type="match status" value="1"/>
</dbReference>
<evidence type="ECO:0000256" key="5">
    <source>
        <dbReference type="ARBA" id="ARBA00022966"/>
    </source>
</evidence>
<proteinExistence type="inferred from homology"/>
<keyword evidence="4" id="KW-0722">Serine protease inhibitor</keyword>
<keyword evidence="5" id="KW-0882">Thioester bond</keyword>
<sequence>MDRTQMVSIWIPLSLFCMLWMSTVAATNSYVVLCPKKVRPGVPITISAHILESTGTVAVTASLGTDQNNPVDTTTASCMEGIPEELELSLPADYEYNPSQGPMNLYISGSGGGLSFFNETQVTVDLKSMSVLIQTDKGIYKPGQTVKFRALAISPSGLNTYTGTFDVQIKDPNGNVIKQWKDLEDSDGFGVIQNEMVTSKEPVLGTWIIDVTATESGVSEEKEFVIDEYVLPKYEVSLTLPSFLDATVPIAGATVKAEYTYGKPVKGSVLITLSLVDLYGGFMQESYNNGRSKEITISTLDGSADFEIKKSDLESLNNGIYPDASELSVTAVVTETLTGLSQETTTTVTCHNKPVKVEFLEMTPDNFKPGLTFNAFVSVTLQDGTPLRASDSRQVQVSTKYDSNSANELELSVPDTGLVTITIPDVPPRTQSISVSAWYYDNTDEWQRSNIYAEKALSPSSNYLQLTTATDSLSAGDNVAFTVRATESIYNFVFEVKSRGTIVTTGTVNAAGASTMDFHLTATHEMAPTAKVVVYYVRNDGEVVVDTMNINVEGTFENQVALELSTDEALPADEVNIVVNSSPNSYVAILAVDQSVLLLRGGNDITQQQVIDEIRTYEDEETLGWGGGGPMPMNDMIMFRRKKRSALKRSKRMIWPGYWSPGGNDAASLFSNAGLLVLSDALVYDAFPTNNWSKSYKGLNDGKAVFTSTVPDTITSWVTSALSVSSDNGIGVVPSPATLRVFKPFFITLNMPYSVVRGEDLVLQALVFNYMSKDLSVVVTLAKSDKYDNIQYTATSGNELEPQYTSEDKTYTKMVNSGQGVSFSFPITPRDIGFIEVTISAQSSDAADAVTRLLLVKPEGVPVSSTQSAMIELITTDQTEEIFTISLPPVGVVEGSVRAELLVTGDLLGVAMNNLEQLLRMPTGCGEQNMIGFAPDVFIYKYLVNTNQDNNEIKQKALNFMTQGYQRELNYKHEDGSFSAFGARDDSGSNWLTAFVVKSFVQAMDFVFIDPKIIIDASSWLVDTQSNDGSFPEVGKVVDGAMIQGGISGKTSLTAYILIALMQENDMLDGEIPADLKSDITRAKNSATSYLESHFSSLNDLYSVAIVSYALHLVQSSWRDMAFQKLNTFKTEQDGLAFWSENNGPVDDKPQNYWYYMPPSADIEITGYALLTYNLRRDLDGAGPIVRWLTKQSNGYGGYSSTQDTVIALEALSEFAIMTGSGDKDITLVIETNELSTSQHTLVVNNDNSVVLQQIQEAFSHDEDGNPLDNDLVMNYLCSFGKKT</sequence>
<evidence type="ECO:0000256" key="4">
    <source>
        <dbReference type="ARBA" id="ARBA00022900"/>
    </source>
</evidence>
<dbReference type="Gene3D" id="2.60.40.10">
    <property type="entry name" value="Immunoglobulins"/>
    <property type="match status" value="2"/>
</dbReference>
<dbReference type="Pfam" id="PF01835">
    <property type="entry name" value="MG2"/>
    <property type="match status" value="1"/>
</dbReference>
<dbReference type="SUPFAM" id="SSF48239">
    <property type="entry name" value="Terpenoid cyclases/Protein prenyltransferases"/>
    <property type="match status" value="1"/>
</dbReference>
<evidence type="ECO:0000256" key="3">
    <source>
        <dbReference type="ARBA" id="ARBA00022729"/>
    </source>
</evidence>
<feature type="domain" description="Alpha-2-macroglobulin bait region" evidence="9">
    <location>
        <begin position="464"/>
        <end position="599"/>
    </location>
</feature>
<dbReference type="SUPFAM" id="SSF81296">
    <property type="entry name" value="E set domains"/>
    <property type="match status" value="1"/>
</dbReference>
<dbReference type="InterPro" id="IPR041555">
    <property type="entry name" value="MG3"/>
</dbReference>
<protein>
    <submittedName>
        <fullName evidence="12">CD109 antigen-like</fullName>
    </submittedName>
</protein>
<dbReference type="PANTHER" id="PTHR11412">
    <property type="entry name" value="MACROGLOBULIN / COMPLEMENT"/>
    <property type="match status" value="1"/>
</dbReference>
<dbReference type="InterPro" id="IPR011625">
    <property type="entry name" value="A2M_N_BRD"/>
</dbReference>